<proteinExistence type="predicted"/>
<dbReference type="EMBL" id="BAABDS010000026">
    <property type="protein sequence ID" value="GAA3710018.1"/>
    <property type="molecule type" value="Genomic_DNA"/>
</dbReference>
<organism evidence="1 2">
    <name type="scientific">Oceanisphaera sediminis</name>
    <dbReference type="NCBI Taxonomy" id="981381"/>
    <lineage>
        <taxon>Bacteria</taxon>
        <taxon>Pseudomonadati</taxon>
        <taxon>Pseudomonadota</taxon>
        <taxon>Gammaproteobacteria</taxon>
        <taxon>Aeromonadales</taxon>
        <taxon>Aeromonadaceae</taxon>
        <taxon>Oceanisphaera</taxon>
    </lineage>
</organism>
<evidence type="ECO:0000313" key="2">
    <source>
        <dbReference type="Proteomes" id="UP001501479"/>
    </source>
</evidence>
<gene>
    <name evidence="1" type="primary">mksB</name>
    <name evidence="1" type="ORF">GCM10022421_16620</name>
</gene>
<evidence type="ECO:0000313" key="1">
    <source>
        <dbReference type="EMBL" id="GAA3710018.1"/>
    </source>
</evidence>
<sequence>MFMATPKSLVFQLHRHWEVLEYLCRLSRELPAFEPARVLAVIERFSSPADTQESAQILRTLCAADLLQPLSRSDDLQLNPVVLEFVRGLTREHELGLSAVLKARVDAIRQAHQQLAEGIEHKKTDDLRIGASRLSELFRQISRQLDQDRHAILELAEQAKSSNVAMPLNRRYRAVLDAYDQYVEPMNEMMDSGLGGAFYPHLEQATQTLERAEEYLSVQGALYTQRLQLRQVAQQAKELRRLGRVVAQQCANTLLPLREEARQHNLLSTAVSELLGQVRKRGAKQVLRGRALPRWQRERRTRIHLEDKVRTLVAEARQFEPREQAFPEALPGDPADIRAWVDEARLRQLLLHALPVPDLLQWLHRHYPALPDDVLLRLYHDLVREPDWQAQLQAEPTRTELHQVRVSYHPHRLGTHQEENRTP</sequence>
<protein>
    <submittedName>
        <fullName evidence="1">Mks condensin complex protein MksB</fullName>
    </submittedName>
</protein>
<comment type="caution">
    <text evidence="1">The sequence shown here is derived from an EMBL/GenBank/DDBJ whole genome shotgun (WGS) entry which is preliminary data.</text>
</comment>
<name>A0ABP7DU72_9GAMM</name>
<reference evidence="2" key="1">
    <citation type="journal article" date="2019" name="Int. J. Syst. Evol. Microbiol.">
        <title>The Global Catalogue of Microorganisms (GCM) 10K type strain sequencing project: providing services to taxonomists for standard genome sequencing and annotation.</title>
        <authorList>
            <consortium name="The Broad Institute Genomics Platform"/>
            <consortium name="The Broad Institute Genome Sequencing Center for Infectious Disease"/>
            <person name="Wu L."/>
            <person name="Ma J."/>
        </authorList>
    </citation>
    <scope>NUCLEOTIDE SEQUENCE [LARGE SCALE GENOMIC DNA]</scope>
    <source>
        <strain evidence="2">JCM 17329</strain>
    </source>
</reference>
<dbReference type="Proteomes" id="UP001501479">
    <property type="component" value="Unassembled WGS sequence"/>
</dbReference>
<keyword evidence="2" id="KW-1185">Reference proteome</keyword>
<accession>A0ABP7DU72</accession>